<keyword evidence="5" id="KW-1185">Reference proteome</keyword>
<dbReference type="PROSITE" id="PS50082">
    <property type="entry name" value="WD_REPEATS_2"/>
    <property type="match status" value="2"/>
</dbReference>
<feature type="repeat" description="WD" evidence="2">
    <location>
        <begin position="1001"/>
        <end position="1034"/>
    </location>
</feature>
<dbReference type="SUPFAM" id="SSF82171">
    <property type="entry name" value="DPP6 N-terminal domain-like"/>
    <property type="match status" value="1"/>
</dbReference>
<reference evidence="4 5" key="1">
    <citation type="journal article" date="2018" name="Nat. Ecol. Evol.">
        <title>Pezizomycetes genomes reveal the molecular basis of ectomycorrhizal truffle lifestyle.</title>
        <authorList>
            <person name="Murat C."/>
            <person name="Payen T."/>
            <person name="Noel B."/>
            <person name="Kuo A."/>
            <person name="Morin E."/>
            <person name="Chen J."/>
            <person name="Kohler A."/>
            <person name="Krizsan K."/>
            <person name="Balestrini R."/>
            <person name="Da Silva C."/>
            <person name="Montanini B."/>
            <person name="Hainaut M."/>
            <person name="Levati E."/>
            <person name="Barry K.W."/>
            <person name="Belfiori B."/>
            <person name="Cichocki N."/>
            <person name="Clum A."/>
            <person name="Dockter R.B."/>
            <person name="Fauchery L."/>
            <person name="Guy J."/>
            <person name="Iotti M."/>
            <person name="Le Tacon F."/>
            <person name="Lindquist E.A."/>
            <person name="Lipzen A."/>
            <person name="Malagnac F."/>
            <person name="Mello A."/>
            <person name="Molinier V."/>
            <person name="Miyauchi S."/>
            <person name="Poulain J."/>
            <person name="Riccioni C."/>
            <person name="Rubini A."/>
            <person name="Sitrit Y."/>
            <person name="Splivallo R."/>
            <person name="Traeger S."/>
            <person name="Wang M."/>
            <person name="Zifcakova L."/>
            <person name="Wipf D."/>
            <person name="Zambonelli A."/>
            <person name="Paolocci F."/>
            <person name="Nowrousian M."/>
            <person name="Ottonello S."/>
            <person name="Baldrian P."/>
            <person name="Spatafora J.W."/>
            <person name="Henrissat B."/>
            <person name="Nagy L.G."/>
            <person name="Aury J.M."/>
            <person name="Wincker P."/>
            <person name="Grigoriev I.V."/>
            <person name="Bonfante P."/>
            <person name="Martin F.M."/>
        </authorList>
    </citation>
    <scope>NUCLEOTIDE SEQUENCE [LARGE SCALE GENOMIC DNA]</scope>
    <source>
        <strain evidence="4 5">RN42</strain>
    </source>
</reference>
<dbReference type="InterPro" id="IPR036322">
    <property type="entry name" value="WD40_repeat_dom_sf"/>
</dbReference>
<protein>
    <recommendedName>
        <fullName evidence="3">Nephrocystin 3-like N-terminal domain-containing protein</fullName>
    </recommendedName>
</protein>
<dbReference type="Gene3D" id="3.40.50.300">
    <property type="entry name" value="P-loop containing nucleotide triphosphate hydrolases"/>
    <property type="match status" value="1"/>
</dbReference>
<evidence type="ECO:0000256" key="2">
    <source>
        <dbReference type="PROSITE-ProRule" id="PRU00221"/>
    </source>
</evidence>
<dbReference type="InterPro" id="IPR027417">
    <property type="entry name" value="P-loop_NTPase"/>
</dbReference>
<dbReference type="SUPFAM" id="SSF50978">
    <property type="entry name" value="WD40 repeat-like"/>
    <property type="match status" value="1"/>
</dbReference>
<gene>
    <name evidence="4" type="ORF">BJ508DRAFT_415891</name>
</gene>
<evidence type="ECO:0000259" key="3">
    <source>
        <dbReference type="Pfam" id="PF24883"/>
    </source>
</evidence>
<dbReference type="PANTHER" id="PTHR10039">
    <property type="entry name" value="AMELOGENIN"/>
    <property type="match status" value="1"/>
</dbReference>
<dbReference type="InterPro" id="IPR056884">
    <property type="entry name" value="NPHP3-like_N"/>
</dbReference>
<dbReference type="InterPro" id="IPR015943">
    <property type="entry name" value="WD40/YVTN_repeat-like_dom_sf"/>
</dbReference>
<keyword evidence="1" id="KW-0677">Repeat</keyword>
<organism evidence="4 5">
    <name type="scientific">Ascobolus immersus RN42</name>
    <dbReference type="NCBI Taxonomy" id="1160509"/>
    <lineage>
        <taxon>Eukaryota</taxon>
        <taxon>Fungi</taxon>
        <taxon>Dikarya</taxon>
        <taxon>Ascomycota</taxon>
        <taxon>Pezizomycotina</taxon>
        <taxon>Pezizomycetes</taxon>
        <taxon>Pezizales</taxon>
        <taxon>Ascobolaceae</taxon>
        <taxon>Ascobolus</taxon>
    </lineage>
</organism>
<dbReference type="Pfam" id="PF00400">
    <property type="entry name" value="WD40"/>
    <property type="match status" value="1"/>
</dbReference>
<dbReference type="PROSITE" id="PS50294">
    <property type="entry name" value="WD_REPEATS_REGION"/>
    <property type="match status" value="1"/>
</dbReference>
<name>A0A3N4I609_ASCIM</name>
<dbReference type="SMART" id="SM00320">
    <property type="entry name" value="WD40"/>
    <property type="match status" value="7"/>
</dbReference>
<evidence type="ECO:0000313" key="4">
    <source>
        <dbReference type="EMBL" id="RPA79540.1"/>
    </source>
</evidence>
<dbReference type="InterPro" id="IPR001680">
    <property type="entry name" value="WD40_rpt"/>
</dbReference>
<dbReference type="Pfam" id="PF24883">
    <property type="entry name" value="NPHP3_N"/>
    <property type="match status" value="1"/>
</dbReference>
<dbReference type="Gene3D" id="2.130.10.10">
    <property type="entry name" value="YVTN repeat-like/Quinoprotein amine dehydrogenase"/>
    <property type="match status" value="3"/>
</dbReference>
<dbReference type="SUPFAM" id="SSF52540">
    <property type="entry name" value="P-loop containing nucleoside triphosphate hydrolases"/>
    <property type="match status" value="1"/>
</dbReference>
<sequence>MSVVGEIASIIACYQLGERLISLLIPYTLGVLGARSDIEQFQKELGHLKSALQCVERMGLSSAELDNILKTCFEDLKRVETKLEPRKKRSIAKISTRLTYPFKSGEVLNCVAALGRYTSTIQLLITGAERIEEDVRRLPFASNALYLDESWQNVSRCLAGTRVELLEEITTWGNSKAKDVPSIFWLCGMAGTGKSTIALTLAEKFDREGKLSASFFFRRNGGDQGNAKKFITTISKQLTSWSRHFKNLVGDALTKDPNMVQRGLKDQWKSLILNPLEKLPDRKPDIPIIFIVIDALDECEGEADVQTLLELLPQLAGLSTVRVRILITSRPEVSIKTGFRSVSVEKHKDFSLHDIEKDTVDQDIYNYLEFELKKVKADGAMVRIPDDWPDDVSLTRLVERASRLFIYAATVCRFVASYTKQYVANDQRSSPHHTLDQIYTQILDCSIGGEGGHVYATFKKTVGPIVMVMDTIGFKSLSRLLELDEQIFLSVVENLGSLLDTSDLHLSVDNDKQIQLLHPSFRDFLTDAGRCKESFRIDKAETHNQLLIGCLRTMRKQLQKNICSLQNPVTTASSVSQDEVKKRLSSELQYACKYWFEHLLRGRVLMADNGPVHKFLRNHLLKWLEALSLSGSDKLAEGIRGLVRIELDGNFKKGADSKLKRIIHDSKRFVWYFRPCIESWPLQLYSSAMLFSPSASIVKEHFSDEHLEGWTLQKPVVSGGWSSEMLTMPFDQRSTIQSLQYAPDGKSLAAITTKDCCRILDTTTGTEIHNLQVNVSPDLSCWIRFFPDGKQLAISSCKTMEIWDLLKGKRVHELKSEEFFSGISISPDGKHIAYADWKGLVRYWDTTTGEVSEDFGPVGDKAKPEDAIHYNLAFSDQGKLLAITNCYAHLDIWDTESEEKIHELKIDNVPVSKRPSTLSFSSDGKKVTAVSSFGRLVIWDASTGEELRQLDYINNEYDMTETITISHDFRRLAFNIRYDEQFKSERIRLFDLEAGNTYRSLGGNVSLVTDLAFSPDGRALASEHKGGMVRIWDLLVPSDEGGEAWQSTNYLAATSGKVVNCEFLLDGKWAFRYCENVDPTTERISIWNTVSGLRSGRNMSAWFISQDEAGILSKRFLDDGNLLEVTTKDGILRVWNIKKDREDTKVNLRTLASPVQEGCASFKAIVAVEVSSDRRLIALASSDETISVCSRYHSVERKSESLFTTNLTSLASQKTPEQETRPPKPAPRKFSCHFYFSHNGRYLSLIRQVAVRWSIAGFEVFVWNLETKALLHKTEHLNTACAFATFSPAAETDTTFTTVDTNGQVTTWHIDSTNVHLQNSSSIPDWNSIKPTTTIGLASVSSFRSTMDFSYNDGFLHLDSRPGMKYAISLREPKGSSNMIQEMPGPTGLHNGWILQNGKPVIWLPDDYKPIEYKDFECMPTLLPARAVGVNWVTVVPKAQVPYRIEFSGEMSI</sequence>
<proteinExistence type="predicted"/>
<dbReference type="Proteomes" id="UP000275078">
    <property type="component" value="Unassembled WGS sequence"/>
</dbReference>
<evidence type="ECO:0000256" key="1">
    <source>
        <dbReference type="ARBA" id="ARBA00022737"/>
    </source>
</evidence>
<dbReference type="PANTHER" id="PTHR10039:SF17">
    <property type="entry name" value="FUNGAL STAND N-TERMINAL GOODBYE DOMAIN-CONTAINING PROTEIN-RELATED"/>
    <property type="match status" value="1"/>
</dbReference>
<feature type="repeat" description="WD" evidence="2">
    <location>
        <begin position="1104"/>
        <end position="1145"/>
    </location>
</feature>
<accession>A0A3N4I609</accession>
<dbReference type="EMBL" id="ML119698">
    <property type="protein sequence ID" value="RPA79540.1"/>
    <property type="molecule type" value="Genomic_DNA"/>
</dbReference>
<dbReference type="OrthoDB" id="674604at2759"/>
<feature type="domain" description="Nephrocystin 3-like N-terminal" evidence="3">
    <location>
        <begin position="168"/>
        <end position="330"/>
    </location>
</feature>
<dbReference type="STRING" id="1160509.A0A3N4I609"/>
<keyword evidence="2" id="KW-0853">WD repeat</keyword>
<evidence type="ECO:0000313" key="5">
    <source>
        <dbReference type="Proteomes" id="UP000275078"/>
    </source>
</evidence>